<feature type="binding site" evidence="8">
    <location>
        <position position="186"/>
    </location>
    <ligand>
        <name>Zn(2+)</name>
        <dbReference type="ChEBI" id="CHEBI:29105"/>
        <label>2</label>
    </ligand>
</feature>
<dbReference type="InterPro" id="IPR051464">
    <property type="entry name" value="Peptidase_M42_aminopept"/>
</dbReference>
<organism evidence="9 10">
    <name type="scientific">Dolosicoccus paucivorans</name>
    <dbReference type="NCBI Taxonomy" id="84521"/>
    <lineage>
        <taxon>Bacteria</taxon>
        <taxon>Bacillati</taxon>
        <taxon>Bacillota</taxon>
        <taxon>Bacilli</taxon>
        <taxon>Lactobacillales</taxon>
        <taxon>Aerococcaceae</taxon>
        <taxon>Dolosicoccus</taxon>
    </lineage>
</organism>
<keyword evidence="10" id="KW-1185">Reference proteome</keyword>
<evidence type="ECO:0000313" key="10">
    <source>
        <dbReference type="Proteomes" id="UP000235682"/>
    </source>
</evidence>
<dbReference type="Pfam" id="PF05343">
    <property type="entry name" value="Peptidase_M42"/>
    <property type="match status" value="1"/>
</dbReference>
<keyword evidence="4 8" id="KW-0479">Metal-binding</keyword>
<feature type="binding site" evidence="8">
    <location>
        <position position="320"/>
    </location>
    <ligand>
        <name>Zn(2+)</name>
        <dbReference type="ChEBI" id="CHEBI:29105"/>
        <label>2</label>
    </ligand>
</feature>
<accession>A0A2N6SM97</accession>
<name>A0A2N6SM97_9LACT</name>
<dbReference type="AlphaFoldDB" id="A0A2N6SM97"/>
<feature type="binding site" evidence="8">
    <location>
        <position position="186"/>
    </location>
    <ligand>
        <name>Zn(2+)</name>
        <dbReference type="ChEBI" id="CHEBI:29105"/>
        <label>1</label>
    </ligand>
</feature>
<dbReference type="GO" id="GO:0046872">
    <property type="term" value="F:metal ion binding"/>
    <property type="evidence" value="ECO:0007669"/>
    <property type="project" value="UniProtKB-UniRule"/>
</dbReference>
<evidence type="ECO:0000256" key="7">
    <source>
        <dbReference type="PIRSR" id="PIRSR001123-1"/>
    </source>
</evidence>
<evidence type="ECO:0000256" key="8">
    <source>
        <dbReference type="PIRSR" id="PIRSR001123-2"/>
    </source>
</evidence>
<evidence type="ECO:0000256" key="5">
    <source>
        <dbReference type="ARBA" id="ARBA00022801"/>
    </source>
</evidence>
<dbReference type="InterPro" id="IPR008007">
    <property type="entry name" value="Peptidase_M42"/>
</dbReference>
<evidence type="ECO:0000256" key="2">
    <source>
        <dbReference type="ARBA" id="ARBA00022438"/>
    </source>
</evidence>
<evidence type="ECO:0000256" key="3">
    <source>
        <dbReference type="ARBA" id="ARBA00022670"/>
    </source>
</evidence>
<protein>
    <submittedName>
        <fullName evidence="9">Aminopeptidase</fullName>
    </submittedName>
</protein>
<dbReference type="CDD" id="cd05657">
    <property type="entry name" value="M42_glucanase_like"/>
    <property type="match status" value="1"/>
</dbReference>
<sequence>MTFNKELVLDYLTALLEIPSPTGYADEAIAFLENYLKQYHFRTYLTPKGNLVVKVKGEDEEITRALSAHVDTLGLMVRSINSDGTLNVTTLGGPLTPTLDGEYCQIITRSGAVYTGTILSKSTSVHVHKDASTRSRSVDELHVVIDEKVSSKEEVKELGIQNGDIVAYDPKTQITSSGFIKSRFLDDKASVAILVHLLHDIAKGVVKPSTNLAFVFTVYEEVGHGCSWLPETVSELLAVDMGTIGLDLETTEFDVSICAKDSSGPYDYQLTSDLICYAKKNDLNYAVDIYPMYGSDASAALRGGANIRAGLVGPGVANSHGMERTHLDALENTYQLLKGYIEWDK</sequence>
<keyword evidence="5" id="KW-0378">Hydrolase</keyword>
<feature type="binding site" evidence="8">
    <location>
        <position position="240"/>
    </location>
    <ligand>
        <name>Zn(2+)</name>
        <dbReference type="ChEBI" id="CHEBI:29105"/>
        <label>1</label>
    </ligand>
</feature>
<dbReference type="PANTHER" id="PTHR32481">
    <property type="entry name" value="AMINOPEPTIDASE"/>
    <property type="match status" value="1"/>
</dbReference>
<evidence type="ECO:0000256" key="4">
    <source>
        <dbReference type="ARBA" id="ARBA00022723"/>
    </source>
</evidence>
<feature type="binding site" evidence="8">
    <location>
        <position position="69"/>
    </location>
    <ligand>
        <name>Zn(2+)</name>
        <dbReference type="ChEBI" id="CHEBI:29105"/>
        <label>1</label>
    </ligand>
</feature>
<gene>
    <name evidence="9" type="ORF">CJ205_05540</name>
</gene>
<comment type="caution">
    <text evidence="9">The sequence shown here is derived from an EMBL/GenBank/DDBJ whole genome shotgun (WGS) entry which is preliminary data.</text>
</comment>
<dbReference type="GO" id="GO:0004177">
    <property type="term" value="F:aminopeptidase activity"/>
    <property type="evidence" value="ECO:0007669"/>
    <property type="project" value="UniProtKB-UniRule"/>
</dbReference>
<dbReference type="PANTHER" id="PTHR32481:SF7">
    <property type="entry name" value="AMINOPEPTIDASE YHFE-RELATED"/>
    <property type="match status" value="1"/>
</dbReference>
<dbReference type="SUPFAM" id="SSF53187">
    <property type="entry name" value="Zn-dependent exopeptidases"/>
    <property type="match status" value="1"/>
</dbReference>
<comment type="similarity">
    <text evidence="1 6">Belongs to the peptidase M42 family.</text>
</comment>
<dbReference type="Proteomes" id="UP000235682">
    <property type="component" value="Unassembled WGS sequence"/>
</dbReference>
<evidence type="ECO:0000313" key="9">
    <source>
        <dbReference type="EMBL" id="PMC58198.1"/>
    </source>
</evidence>
<evidence type="ECO:0000256" key="1">
    <source>
        <dbReference type="ARBA" id="ARBA00006272"/>
    </source>
</evidence>
<keyword evidence="3" id="KW-0645">Protease</keyword>
<dbReference type="GO" id="GO:0006508">
    <property type="term" value="P:proteolysis"/>
    <property type="evidence" value="ECO:0007669"/>
    <property type="project" value="UniProtKB-KW"/>
</dbReference>
<evidence type="ECO:0000256" key="6">
    <source>
        <dbReference type="PIRNR" id="PIRNR001123"/>
    </source>
</evidence>
<dbReference type="STRING" id="84521.SAMN04487994_100820"/>
<dbReference type="Gene3D" id="3.40.630.10">
    <property type="entry name" value="Zn peptidases"/>
    <property type="match status" value="1"/>
</dbReference>
<dbReference type="RefSeq" id="WP_102227449.1">
    <property type="nucleotide sequence ID" value="NZ_PNFY01000005.1"/>
</dbReference>
<dbReference type="EMBL" id="PNHE01000021">
    <property type="protein sequence ID" value="PMC58198.1"/>
    <property type="molecule type" value="Genomic_DNA"/>
</dbReference>
<dbReference type="SUPFAM" id="SSF101821">
    <property type="entry name" value="Aminopeptidase/glucanase lid domain"/>
    <property type="match status" value="1"/>
</dbReference>
<dbReference type="Gene3D" id="2.40.30.40">
    <property type="entry name" value="Peptidase M42, domain 2"/>
    <property type="match status" value="1"/>
</dbReference>
<feature type="binding site" evidence="8">
    <location>
        <position position="221"/>
    </location>
    <ligand>
        <name>Zn(2+)</name>
        <dbReference type="ChEBI" id="CHEBI:29105"/>
        <label>2</label>
    </ligand>
</feature>
<dbReference type="InterPro" id="IPR023367">
    <property type="entry name" value="Peptidase_M42_dom2"/>
</dbReference>
<feature type="active site" description="Proton acceptor" evidence="7">
    <location>
        <position position="220"/>
    </location>
</feature>
<comment type="cofactor">
    <cofactor evidence="8">
        <name>a divalent metal cation</name>
        <dbReference type="ChEBI" id="CHEBI:60240"/>
    </cofactor>
    <text evidence="8">Binds 2 divalent metal cations per subunit.</text>
</comment>
<reference evidence="9 10" key="1">
    <citation type="submission" date="2017-09" db="EMBL/GenBank/DDBJ databases">
        <title>Bacterial strain isolated from the female urinary microbiota.</title>
        <authorList>
            <person name="Thomas-White K."/>
            <person name="Kumar N."/>
            <person name="Forster S."/>
            <person name="Putonti C."/>
            <person name="Lawley T."/>
            <person name="Wolfe A.J."/>
        </authorList>
    </citation>
    <scope>NUCLEOTIDE SEQUENCE [LARGE SCALE GENOMIC DNA]</scope>
    <source>
        <strain evidence="9 10">UMB0852</strain>
    </source>
</reference>
<dbReference type="PIRSF" id="PIRSF001123">
    <property type="entry name" value="PepA_GA"/>
    <property type="match status" value="1"/>
</dbReference>
<keyword evidence="2 9" id="KW-0031">Aminopeptidase</keyword>
<dbReference type="OrthoDB" id="361940at2"/>
<proteinExistence type="inferred from homology"/>